<name>A0A1H0A6H6_9BACT</name>
<sequence length="62" mass="7252">MSTIMDNKKLEQAIKWIDESLQEGKNLSQLLQEVGMRFNLGPKETAFLERFFKSNSKDMQTK</sequence>
<evidence type="ECO:0000313" key="2">
    <source>
        <dbReference type="Proteomes" id="UP000199602"/>
    </source>
</evidence>
<dbReference type="RefSeq" id="WP_092062285.1">
    <property type="nucleotide sequence ID" value="NZ_FNIN01000001.1"/>
</dbReference>
<dbReference type="AlphaFoldDB" id="A0A1H0A6H6"/>
<protein>
    <submittedName>
        <fullName evidence="1">Uncharacterized protein</fullName>
    </submittedName>
</protein>
<organism evidence="1 2">
    <name type="scientific">Desulfonauticus submarinus</name>
    <dbReference type="NCBI Taxonomy" id="206665"/>
    <lineage>
        <taxon>Bacteria</taxon>
        <taxon>Pseudomonadati</taxon>
        <taxon>Thermodesulfobacteriota</taxon>
        <taxon>Desulfovibrionia</taxon>
        <taxon>Desulfovibrionales</taxon>
        <taxon>Desulfonauticaceae</taxon>
        <taxon>Desulfonauticus</taxon>
    </lineage>
</organism>
<reference evidence="1 2" key="1">
    <citation type="submission" date="2016-10" db="EMBL/GenBank/DDBJ databases">
        <authorList>
            <person name="de Groot N.N."/>
        </authorList>
    </citation>
    <scope>NUCLEOTIDE SEQUENCE [LARGE SCALE GENOMIC DNA]</scope>
    <source>
        <strain evidence="1 2">DSM 15269</strain>
    </source>
</reference>
<proteinExistence type="predicted"/>
<dbReference type="Proteomes" id="UP000199602">
    <property type="component" value="Unassembled WGS sequence"/>
</dbReference>
<evidence type="ECO:0000313" key="1">
    <source>
        <dbReference type="EMBL" id="SDN29017.1"/>
    </source>
</evidence>
<accession>A0A1H0A6H6</accession>
<dbReference type="OrthoDB" id="5422828at2"/>
<dbReference type="EMBL" id="FNIN01000001">
    <property type="protein sequence ID" value="SDN29017.1"/>
    <property type="molecule type" value="Genomic_DNA"/>
</dbReference>
<dbReference type="STRING" id="206665.SAMN04488516_101296"/>
<keyword evidence="2" id="KW-1185">Reference proteome</keyword>
<gene>
    <name evidence="1" type="ORF">SAMN04488516_101296</name>
</gene>